<gene>
    <name evidence="8" type="ORF">OSCT_2069</name>
</gene>
<evidence type="ECO:0000256" key="2">
    <source>
        <dbReference type="ARBA" id="ARBA00022428"/>
    </source>
</evidence>
<evidence type="ECO:0000256" key="4">
    <source>
        <dbReference type="ARBA" id="ARBA00022741"/>
    </source>
</evidence>
<dbReference type="HOGENOM" id="CLU_000022_17_0_0"/>
<organism evidence="8 9">
    <name type="scientific">Oscillochloris trichoides DG-6</name>
    <dbReference type="NCBI Taxonomy" id="765420"/>
    <lineage>
        <taxon>Bacteria</taxon>
        <taxon>Bacillati</taxon>
        <taxon>Chloroflexota</taxon>
        <taxon>Chloroflexia</taxon>
        <taxon>Chloroflexales</taxon>
        <taxon>Chloroflexineae</taxon>
        <taxon>Oscillochloridaceae</taxon>
        <taxon>Oscillochloris</taxon>
    </lineage>
</organism>
<accession>E1IFG8</accession>
<evidence type="ECO:0000259" key="7">
    <source>
        <dbReference type="Pfam" id="PF13193"/>
    </source>
</evidence>
<dbReference type="PANTHER" id="PTHR43201">
    <property type="entry name" value="ACYL-COA SYNTHETASE"/>
    <property type="match status" value="1"/>
</dbReference>
<dbReference type="eggNOG" id="COG0318">
    <property type="taxonomic scope" value="Bacteria"/>
</dbReference>
<dbReference type="Pfam" id="PF13193">
    <property type="entry name" value="AMP-binding_C"/>
    <property type="match status" value="1"/>
</dbReference>
<dbReference type="Proteomes" id="UP000054010">
    <property type="component" value="Unassembled WGS sequence"/>
</dbReference>
<dbReference type="GO" id="GO:0006631">
    <property type="term" value="P:fatty acid metabolic process"/>
    <property type="evidence" value="ECO:0007669"/>
    <property type="project" value="TreeGrafter"/>
</dbReference>
<evidence type="ECO:0000313" key="8">
    <source>
        <dbReference type="EMBL" id="EFO80078.1"/>
    </source>
</evidence>
<dbReference type="GO" id="GO:0005524">
    <property type="term" value="F:ATP binding"/>
    <property type="evidence" value="ECO:0007669"/>
    <property type="project" value="UniProtKB-KW"/>
</dbReference>
<name>E1IFG8_9CHLR</name>
<protein>
    <submittedName>
        <fullName evidence="8">O-succinylbenzoate-CoA ligase</fullName>
    </submittedName>
</protein>
<comment type="caution">
    <text evidence="8">The sequence shown here is derived from an EMBL/GenBank/DDBJ whole genome shotgun (WGS) entry which is preliminary data.</text>
</comment>
<feature type="domain" description="AMP-binding enzyme C-terminal" evidence="7">
    <location>
        <begin position="238"/>
        <end position="311"/>
    </location>
</feature>
<proteinExistence type="inferred from homology"/>
<dbReference type="InterPro" id="IPR042099">
    <property type="entry name" value="ANL_N_sf"/>
</dbReference>
<evidence type="ECO:0000256" key="5">
    <source>
        <dbReference type="ARBA" id="ARBA00022840"/>
    </source>
</evidence>
<dbReference type="InterPro" id="IPR010192">
    <property type="entry name" value="MenE"/>
</dbReference>
<dbReference type="FunFam" id="3.30.300.30:FF:000008">
    <property type="entry name" value="2,3-dihydroxybenzoate-AMP ligase"/>
    <property type="match status" value="1"/>
</dbReference>
<dbReference type="SUPFAM" id="SSF56801">
    <property type="entry name" value="Acetyl-CoA synthetase-like"/>
    <property type="match status" value="1"/>
</dbReference>
<dbReference type="InterPro" id="IPR025110">
    <property type="entry name" value="AMP-bd_C"/>
</dbReference>
<dbReference type="GO" id="GO:0031956">
    <property type="term" value="F:medium-chain fatty acid-CoA ligase activity"/>
    <property type="evidence" value="ECO:0007669"/>
    <property type="project" value="TreeGrafter"/>
</dbReference>
<keyword evidence="3 8" id="KW-0436">Ligase</keyword>
<dbReference type="STRING" id="765420.OSCT_2069"/>
<evidence type="ECO:0000256" key="1">
    <source>
        <dbReference type="ARBA" id="ARBA00006432"/>
    </source>
</evidence>
<dbReference type="Gene3D" id="3.30.300.30">
    <property type="match status" value="1"/>
</dbReference>
<evidence type="ECO:0000313" key="9">
    <source>
        <dbReference type="Proteomes" id="UP000054010"/>
    </source>
</evidence>
<dbReference type="GO" id="GO:0008756">
    <property type="term" value="F:o-succinylbenzoate-CoA ligase activity"/>
    <property type="evidence" value="ECO:0007669"/>
    <property type="project" value="InterPro"/>
</dbReference>
<reference evidence="8 9" key="1">
    <citation type="journal article" date="2011" name="J. Bacteriol.">
        <title>Draft genome sequence of the anoxygenic filamentous phototrophic bacterium Oscillochloris trichoides subsp. DG-6.</title>
        <authorList>
            <person name="Kuznetsov B.B."/>
            <person name="Ivanovsky R.N."/>
            <person name="Keppen O.I."/>
            <person name="Sukhacheva M.V."/>
            <person name="Bumazhkin B.K."/>
            <person name="Patutina E.O."/>
            <person name="Beletsky A.V."/>
            <person name="Mardanov A.V."/>
            <person name="Baslerov R.V."/>
            <person name="Panteleeva A.N."/>
            <person name="Kolganova T.V."/>
            <person name="Ravin N.V."/>
            <person name="Skryabin K.G."/>
        </authorList>
    </citation>
    <scope>NUCLEOTIDE SEQUENCE [LARGE SCALE GENOMIC DNA]</scope>
    <source>
        <strain evidence="8 9">DG-6</strain>
    </source>
</reference>
<dbReference type="Pfam" id="PF00501">
    <property type="entry name" value="AMP-binding"/>
    <property type="match status" value="1"/>
</dbReference>
<dbReference type="NCBIfam" id="TIGR01923">
    <property type="entry name" value="menE"/>
    <property type="match status" value="1"/>
</dbReference>
<dbReference type="GO" id="GO:0009234">
    <property type="term" value="P:menaquinone biosynthetic process"/>
    <property type="evidence" value="ECO:0007669"/>
    <property type="project" value="UniProtKB-KW"/>
</dbReference>
<evidence type="ECO:0000259" key="6">
    <source>
        <dbReference type="Pfam" id="PF00501"/>
    </source>
</evidence>
<evidence type="ECO:0000256" key="3">
    <source>
        <dbReference type="ARBA" id="ARBA00022598"/>
    </source>
</evidence>
<dbReference type="Gene3D" id="3.40.50.12780">
    <property type="entry name" value="N-terminal domain of ligase-like"/>
    <property type="match status" value="1"/>
</dbReference>
<sequence>MLSCGNHWWNATASALNLGLHADDCWLAALPLFHVGGLAIILRGAIYGIPVVLHERFDAHAVNAAIETERVTIISVVATTLQRMLDARGATPYPQHFRCALLGGGPAPRPLLELCAELGVPVAQTYGMTESASQAATLAPGDALRKLGSAGQALLPVGLRIGTVEREAAPGEVGEILLAGPTITSGYVGQPTASAAALRGGWLHTGDLGYRDAEGYLYVVERRSDLIISGGENIYPAEVEAALLAHPAVVEAGVVGMPDAQWGQRPVAVVVLRQPVASAELLAFVRERLASYKLPRDIVVRESLPRTASGKLQRARLREQLED</sequence>
<dbReference type="InterPro" id="IPR045851">
    <property type="entry name" value="AMP-bd_C_sf"/>
</dbReference>
<feature type="domain" description="AMP-dependent synthetase/ligase" evidence="6">
    <location>
        <begin position="1"/>
        <end position="187"/>
    </location>
</feature>
<dbReference type="EMBL" id="ADVR01000091">
    <property type="protein sequence ID" value="EFO80078.1"/>
    <property type="molecule type" value="Genomic_DNA"/>
</dbReference>
<dbReference type="PANTHER" id="PTHR43201:SF5">
    <property type="entry name" value="MEDIUM-CHAIN ACYL-COA LIGASE ACSF2, MITOCHONDRIAL"/>
    <property type="match status" value="1"/>
</dbReference>
<comment type="similarity">
    <text evidence="1">Belongs to the ATP-dependent AMP-binding enzyme family.</text>
</comment>
<keyword evidence="9" id="KW-1185">Reference proteome</keyword>
<dbReference type="AlphaFoldDB" id="E1IFG8"/>
<keyword evidence="2" id="KW-0474">Menaquinone biosynthesis</keyword>
<keyword evidence="5" id="KW-0067">ATP-binding</keyword>
<dbReference type="InterPro" id="IPR000873">
    <property type="entry name" value="AMP-dep_synth/lig_dom"/>
</dbReference>
<keyword evidence="4" id="KW-0547">Nucleotide-binding</keyword>